<dbReference type="InterPro" id="IPR012947">
    <property type="entry name" value="tRNA_SAD"/>
</dbReference>
<evidence type="ECO:0000256" key="3">
    <source>
        <dbReference type="ARBA" id="ARBA00022723"/>
    </source>
</evidence>
<keyword evidence="3" id="KW-0479">Metal-binding</keyword>
<evidence type="ECO:0000313" key="6">
    <source>
        <dbReference type="EMBL" id="MBC8579395.1"/>
    </source>
</evidence>
<comment type="caution">
    <text evidence="6">The sequence shown here is derived from an EMBL/GenBank/DDBJ whole genome shotgun (WGS) entry which is preliminary data.</text>
</comment>
<accession>A0A926I946</accession>
<dbReference type="GO" id="GO:0005737">
    <property type="term" value="C:cytoplasm"/>
    <property type="evidence" value="ECO:0007669"/>
    <property type="project" value="UniProtKB-SubCell"/>
</dbReference>
<reference evidence="6" key="1">
    <citation type="submission" date="2020-08" db="EMBL/GenBank/DDBJ databases">
        <title>Genome public.</title>
        <authorList>
            <person name="Liu C."/>
            <person name="Sun Q."/>
        </authorList>
    </citation>
    <scope>NUCLEOTIDE SEQUENCE</scope>
    <source>
        <strain evidence="6">NSJ-12</strain>
    </source>
</reference>
<comment type="subcellular location">
    <subcellularLocation>
        <location evidence="2">Cytoplasm</location>
    </subcellularLocation>
</comment>
<protein>
    <recommendedName>
        <fullName evidence="5">Alanyl-transfer RNA synthetases family profile domain-containing protein</fullName>
    </recommendedName>
</protein>
<dbReference type="Proteomes" id="UP000655830">
    <property type="component" value="Unassembled WGS sequence"/>
</dbReference>
<dbReference type="PROSITE" id="PS50860">
    <property type="entry name" value="AA_TRNA_LIGASE_II_ALA"/>
    <property type="match status" value="1"/>
</dbReference>
<evidence type="ECO:0000256" key="4">
    <source>
        <dbReference type="ARBA" id="ARBA00022833"/>
    </source>
</evidence>
<feature type="domain" description="Alanyl-transfer RNA synthetases family profile" evidence="5">
    <location>
        <begin position="1"/>
        <end position="220"/>
    </location>
</feature>
<dbReference type="GO" id="GO:0006419">
    <property type="term" value="P:alanyl-tRNA aminoacylation"/>
    <property type="evidence" value="ECO:0007669"/>
    <property type="project" value="InterPro"/>
</dbReference>
<dbReference type="InterPro" id="IPR051335">
    <property type="entry name" value="Alanyl-tRNA_Editing_Enzymes"/>
</dbReference>
<dbReference type="PANTHER" id="PTHR43462">
    <property type="entry name" value="ALANYL-TRNA EDITING PROTEIN"/>
    <property type="match status" value="1"/>
</dbReference>
<dbReference type="EMBL" id="JACRSY010000010">
    <property type="protein sequence ID" value="MBC8579395.1"/>
    <property type="molecule type" value="Genomic_DNA"/>
</dbReference>
<dbReference type="Pfam" id="PF07973">
    <property type="entry name" value="tRNA_SAD"/>
    <property type="match status" value="1"/>
</dbReference>
<dbReference type="InterPro" id="IPR018163">
    <property type="entry name" value="Thr/Ala-tRNA-synth_IIc_edit"/>
</dbReference>
<evidence type="ECO:0000256" key="2">
    <source>
        <dbReference type="ARBA" id="ARBA00004496"/>
    </source>
</evidence>
<dbReference type="AlphaFoldDB" id="A0A926I946"/>
<dbReference type="Gene3D" id="2.40.30.130">
    <property type="match status" value="1"/>
</dbReference>
<comment type="cofactor">
    <cofactor evidence="1">
        <name>Zn(2+)</name>
        <dbReference type="ChEBI" id="CHEBI:29105"/>
    </cofactor>
</comment>
<evidence type="ECO:0000259" key="5">
    <source>
        <dbReference type="PROSITE" id="PS50860"/>
    </source>
</evidence>
<name>A0A926I946_9FIRM</name>
<dbReference type="PANTHER" id="PTHR43462:SF1">
    <property type="entry name" value="ALANYL-TRNA EDITING PROTEIN AARSD1"/>
    <property type="match status" value="1"/>
</dbReference>
<dbReference type="GO" id="GO:0003676">
    <property type="term" value="F:nucleic acid binding"/>
    <property type="evidence" value="ECO:0007669"/>
    <property type="project" value="InterPro"/>
</dbReference>
<proteinExistence type="predicted"/>
<dbReference type="SMART" id="SM00863">
    <property type="entry name" value="tRNA_SAD"/>
    <property type="match status" value="1"/>
</dbReference>
<dbReference type="GO" id="GO:0002161">
    <property type="term" value="F:aminoacyl-tRNA deacylase activity"/>
    <property type="evidence" value="ECO:0007669"/>
    <property type="project" value="UniProtKB-ARBA"/>
</dbReference>
<dbReference type="GO" id="GO:0004813">
    <property type="term" value="F:alanine-tRNA ligase activity"/>
    <property type="evidence" value="ECO:0007669"/>
    <property type="project" value="InterPro"/>
</dbReference>
<dbReference type="Gene3D" id="3.30.980.10">
    <property type="entry name" value="Threonyl-trna Synthetase, Chain A, domain 2"/>
    <property type="match status" value="1"/>
</dbReference>
<dbReference type="SUPFAM" id="SSF55186">
    <property type="entry name" value="ThrRS/AlaRS common domain"/>
    <property type="match status" value="1"/>
</dbReference>
<gene>
    <name evidence="6" type="ORF">H8718_07625</name>
</gene>
<evidence type="ECO:0000313" key="7">
    <source>
        <dbReference type="Proteomes" id="UP000655830"/>
    </source>
</evidence>
<keyword evidence="7" id="KW-1185">Reference proteome</keyword>
<keyword evidence="4" id="KW-0862">Zinc</keyword>
<dbReference type="InterPro" id="IPR009000">
    <property type="entry name" value="Transl_B-barrel_sf"/>
</dbReference>
<evidence type="ECO:0000256" key="1">
    <source>
        <dbReference type="ARBA" id="ARBA00001947"/>
    </source>
</evidence>
<organism evidence="6 7">
    <name type="scientific">Zhenhengia yiwuensis</name>
    <dbReference type="NCBI Taxonomy" id="2763666"/>
    <lineage>
        <taxon>Bacteria</taxon>
        <taxon>Bacillati</taxon>
        <taxon>Bacillota</taxon>
        <taxon>Clostridia</taxon>
        <taxon>Lachnospirales</taxon>
        <taxon>Lachnospiraceae</taxon>
        <taxon>Zhenhengia</taxon>
    </lineage>
</organism>
<dbReference type="GO" id="GO:0046872">
    <property type="term" value="F:metal ion binding"/>
    <property type="evidence" value="ECO:0007669"/>
    <property type="project" value="UniProtKB-KW"/>
</dbReference>
<dbReference type="InterPro" id="IPR018165">
    <property type="entry name" value="Ala-tRNA-synth_IIc_core"/>
</dbReference>
<dbReference type="GO" id="GO:0005524">
    <property type="term" value="F:ATP binding"/>
    <property type="evidence" value="ECO:0007669"/>
    <property type="project" value="InterPro"/>
</dbReference>
<sequence length="387" mass="43875">MTKRLYYEDSFKKHFTATVLECQRAQNLYAIKLDQSAFFPGGGGQPEDYGTINGQVVYKLIEEGETLCHMVEHPFEIGQKVEGKINFSRRLDFMQQHSGEHILSGIIERLYGYSNVGFHLSEETVTADFDGILTDNQIREIEKLANEAIREDQAVVCKVYTKEQLETKVFRSKKVFEHDVRLVSIGESDCCACCGVHVKRAGQIGLIKILSAQKHRGGMRLMLKCGLRALEDYENKLNQNREISRLLSVPIEEVTSGVRGLWEEKQDLKQKLYSIEEKYFNTLIETISSHGPICRVEEGLTPDGLRRLMSKLFLKTSWPCFILVPEEGGFKYALGQRDQTLLPLCKALNEAFEGRGGGKDICQGSLKGELSDIQERFKELVFASQGK</sequence>
<dbReference type="SUPFAM" id="SSF50447">
    <property type="entry name" value="Translation proteins"/>
    <property type="match status" value="1"/>
</dbReference>
<dbReference type="RefSeq" id="WP_249332476.1">
    <property type="nucleotide sequence ID" value="NZ_JACRSY010000010.1"/>
</dbReference>